<keyword evidence="1" id="KW-0732">Signal</keyword>
<dbReference type="OrthoDB" id="127107at2"/>
<feature type="chain" id="PRO_5021932511" description="Planctomycete cytochrome C" evidence="1">
    <location>
        <begin position="28"/>
        <end position="632"/>
    </location>
</feature>
<evidence type="ECO:0000259" key="3">
    <source>
        <dbReference type="Pfam" id="PF07587"/>
    </source>
</evidence>
<name>A0A517Z6K5_9PLAN</name>
<evidence type="ECO:0000256" key="1">
    <source>
        <dbReference type="SAM" id="SignalP"/>
    </source>
</evidence>
<protein>
    <recommendedName>
        <fullName evidence="6">Planctomycete cytochrome C</fullName>
    </recommendedName>
</protein>
<organism evidence="4 5">
    <name type="scientific">Maioricimonas rarisocia</name>
    <dbReference type="NCBI Taxonomy" id="2528026"/>
    <lineage>
        <taxon>Bacteria</taxon>
        <taxon>Pseudomonadati</taxon>
        <taxon>Planctomycetota</taxon>
        <taxon>Planctomycetia</taxon>
        <taxon>Planctomycetales</taxon>
        <taxon>Planctomycetaceae</taxon>
        <taxon>Maioricimonas</taxon>
    </lineage>
</organism>
<dbReference type="RefSeq" id="WP_145369441.1">
    <property type="nucleotide sequence ID" value="NZ_CP036275.1"/>
</dbReference>
<feature type="domain" description="DUF1549" evidence="2">
    <location>
        <begin position="66"/>
        <end position="271"/>
    </location>
</feature>
<dbReference type="Pfam" id="PF07587">
    <property type="entry name" value="PSD1"/>
    <property type="match status" value="1"/>
</dbReference>
<accession>A0A517Z6K5</accession>
<reference evidence="4 5" key="1">
    <citation type="submission" date="2019-02" db="EMBL/GenBank/DDBJ databases">
        <title>Deep-cultivation of Planctomycetes and their phenomic and genomic characterization uncovers novel biology.</title>
        <authorList>
            <person name="Wiegand S."/>
            <person name="Jogler M."/>
            <person name="Boedeker C."/>
            <person name="Pinto D."/>
            <person name="Vollmers J."/>
            <person name="Rivas-Marin E."/>
            <person name="Kohn T."/>
            <person name="Peeters S.H."/>
            <person name="Heuer A."/>
            <person name="Rast P."/>
            <person name="Oberbeckmann S."/>
            <person name="Bunk B."/>
            <person name="Jeske O."/>
            <person name="Meyerdierks A."/>
            <person name="Storesund J.E."/>
            <person name="Kallscheuer N."/>
            <person name="Luecker S."/>
            <person name="Lage O.M."/>
            <person name="Pohl T."/>
            <person name="Merkel B.J."/>
            <person name="Hornburger P."/>
            <person name="Mueller R.-W."/>
            <person name="Bruemmer F."/>
            <person name="Labrenz M."/>
            <person name="Spormann A.M."/>
            <person name="Op den Camp H."/>
            <person name="Overmann J."/>
            <person name="Amann R."/>
            <person name="Jetten M.S.M."/>
            <person name="Mascher T."/>
            <person name="Medema M.H."/>
            <person name="Devos D.P."/>
            <person name="Kaster A.-K."/>
            <person name="Ovreas L."/>
            <person name="Rohde M."/>
            <person name="Galperin M.Y."/>
            <person name="Jogler C."/>
        </authorList>
    </citation>
    <scope>NUCLEOTIDE SEQUENCE [LARGE SCALE GENOMIC DNA]</scope>
    <source>
        <strain evidence="4 5">Mal4</strain>
    </source>
</reference>
<dbReference type="PANTHER" id="PTHR35889">
    <property type="entry name" value="CYCLOINULO-OLIGOSACCHARIDE FRUCTANOTRANSFERASE-RELATED"/>
    <property type="match status" value="1"/>
</dbReference>
<proteinExistence type="predicted"/>
<dbReference type="EMBL" id="CP036275">
    <property type="protein sequence ID" value="QDU38126.1"/>
    <property type="molecule type" value="Genomic_DNA"/>
</dbReference>
<feature type="signal peptide" evidence="1">
    <location>
        <begin position="1"/>
        <end position="27"/>
    </location>
</feature>
<keyword evidence="5" id="KW-1185">Reference proteome</keyword>
<dbReference type="Proteomes" id="UP000320496">
    <property type="component" value="Chromosome"/>
</dbReference>
<evidence type="ECO:0000313" key="5">
    <source>
        <dbReference type="Proteomes" id="UP000320496"/>
    </source>
</evidence>
<evidence type="ECO:0000259" key="2">
    <source>
        <dbReference type="Pfam" id="PF07583"/>
    </source>
</evidence>
<dbReference type="PANTHER" id="PTHR35889:SF3">
    <property type="entry name" value="F-BOX DOMAIN-CONTAINING PROTEIN"/>
    <property type="match status" value="1"/>
</dbReference>
<dbReference type="InterPro" id="IPR011444">
    <property type="entry name" value="DUF1549"/>
</dbReference>
<dbReference type="AlphaFoldDB" id="A0A517Z6K5"/>
<evidence type="ECO:0000313" key="4">
    <source>
        <dbReference type="EMBL" id="QDU38126.1"/>
    </source>
</evidence>
<dbReference type="Pfam" id="PF07583">
    <property type="entry name" value="PSCyt2"/>
    <property type="match status" value="1"/>
</dbReference>
<feature type="domain" description="DUF1553" evidence="3">
    <location>
        <begin position="342"/>
        <end position="606"/>
    </location>
</feature>
<dbReference type="InterPro" id="IPR022655">
    <property type="entry name" value="DUF1553"/>
</dbReference>
<sequence precursor="true">MGRRGQQMLRFTLGALLCLSMWGVALATDAAGELPITEADRDYWAFRPIERPPVPAVINPGWCRTPIDFFVLAGLQEEELEPVGPAKREALLRRVTFDLTGLPPTPAEQAAFLADESHTAYETVVERLLASPAYGERWAQHWLDLVRFAETDGFEHDKVRPQAWRYRDWVIAALNADMSYDEFIARQLAGDLLAPDDADAQIATGFLLCGPDMPDINLREERRHNFLNDMTANVGEVLLGLQFGCARCHDHKADPISQLDFYRLRAFFEPIDLFADHPLPGVVKDGEAVRARVVRNGKGESNSFLWIRGDFRRRGPRVQPAYPRVVNEEGDEVEPGSDVTDRRLALVEWLTDPSNPLTARVIVNRVWQHHFGTGLSPTPSDFGLMGIGPSHPELLDWLSADLVASGWSLKRLHRQIVMSSTYRLASRPDTDTDRARWNRLVESDSANDLLGRGPRRRLEAEAIRDAMLAVSSTLNDKRGGPGVRPPLPPEVVVTLLKNQWPVTKDEAEHNRRSIYLFVRRNLRFPFLEVFDKPDTNLSCAQRSETTIAPQALHLLNSDFSLECARHLAARLVETDGTDHERIEQCYALVLGRIPGPAELAAAEAFLGQQPGRDDWTDFCLAMFNLNEFVYLD</sequence>
<dbReference type="KEGG" id="mri:Mal4_24480"/>
<evidence type="ECO:0008006" key="6">
    <source>
        <dbReference type="Google" id="ProtNLM"/>
    </source>
</evidence>
<gene>
    <name evidence="4" type="ORF">Mal4_24480</name>
</gene>